<evidence type="ECO:0008006" key="5">
    <source>
        <dbReference type="Google" id="ProtNLM"/>
    </source>
</evidence>
<dbReference type="HOGENOM" id="CLU_2366101_0_0_2"/>
<geneLocation type="plasmid" evidence="1 3">
    <name>1</name>
</geneLocation>
<dbReference type="RefSeq" id="WP_008414214.1">
    <property type="nucleotide sequence ID" value="NC_014298.1"/>
</dbReference>
<evidence type="ECO:0000313" key="3">
    <source>
        <dbReference type="Proteomes" id="UP000000390"/>
    </source>
</evidence>
<name>D8JBX0_HALJB</name>
<reference evidence="1 3" key="1">
    <citation type="journal article" date="2010" name="J. Bacteriol.">
        <title>Complete genome sequence of Halalkalicoccus jeotgali B3(T), an extremely halophilic archaeon.</title>
        <authorList>
            <person name="Roh S.W."/>
            <person name="Nam Y.D."/>
            <person name="Nam S.H."/>
            <person name="Choi S.H."/>
            <person name="Park H.S."/>
            <person name="Bae J.W."/>
        </authorList>
    </citation>
    <scope>NUCLEOTIDE SEQUENCE [LARGE SCALE GENOMIC DNA]</scope>
    <source>
        <strain evidence="1">B3</strain>
        <strain evidence="3">DSM 18796 / CECT 7217 / JCM 14584 / KCTC 4019 / B3</strain>
        <plasmid evidence="3">1</plasmid>
    </source>
</reference>
<sequence length="95" mass="10562">MAKYLVLIRLEEHVQNAQELASFWGELHAKLEEDFGTEVEHSYAVLGDVDFVMIFDAPDRNTAAQAALAIGSYGLDTQTMELIPIEDFADLVTDS</sequence>
<organism evidence="1 3">
    <name type="scientific">Halalkalicoccus jeotgali (strain DSM 18796 / CECT 7217 / JCM 14584 / KCTC 4019 / B3)</name>
    <dbReference type="NCBI Taxonomy" id="795797"/>
    <lineage>
        <taxon>Archaea</taxon>
        <taxon>Methanobacteriati</taxon>
        <taxon>Methanobacteriota</taxon>
        <taxon>Stenosarchaea group</taxon>
        <taxon>Halobacteria</taxon>
        <taxon>Halobacteriales</taxon>
        <taxon>Halococcaceae</taxon>
        <taxon>Halalkalicoccus</taxon>
    </lineage>
</organism>
<evidence type="ECO:0000313" key="2">
    <source>
        <dbReference type="EMBL" id="ELY40905.1"/>
    </source>
</evidence>
<accession>D8JBX0</accession>
<dbReference type="Proteomes" id="UP000011645">
    <property type="component" value="Unassembled WGS sequence"/>
</dbReference>
<dbReference type="KEGG" id="hje:HacjB3_17126"/>
<dbReference type="Pfam" id="PF08734">
    <property type="entry name" value="GYD"/>
    <property type="match status" value="1"/>
</dbReference>
<gene>
    <name evidence="1" type="ordered locus">HacjB3_17126</name>
    <name evidence="2" type="ORF">C497_02452</name>
</gene>
<evidence type="ECO:0000313" key="1">
    <source>
        <dbReference type="EMBL" id="ADJ16773.1"/>
    </source>
</evidence>
<dbReference type="eggNOG" id="arCOG01119">
    <property type="taxonomic scope" value="Archaea"/>
</dbReference>
<keyword evidence="4" id="KW-1185">Reference proteome</keyword>
<dbReference type="Proteomes" id="UP000000390">
    <property type="component" value="Plasmid 1"/>
</dbReference>
<reference evidence="2 4" key="2">
    <citation type="journal article" date="2014" name="PLoS Genet.">
        <title>Phylogenetically driven sequencing of extremely halophilic archaea reveals strategies for static and dynamic osmo-response.</title>
        <authorList>
            <person name="Becker E.A."/>
            <person name="Seitzer P.M."/>
            <person name="Tritt A."/>
            <person name="Larsen D."/>
            <person name="Krusor M."/>
            <person name="Yao A.I."/>
            <person name="Wu D."/>
            <person name="Madern D."/>
            <person name="Eisen J.A."/>
            <person name="Darling A.E."/>
            <person name="Facciotti M.T."/>
        </authorList>
    </citation>
    <scope>NUCLEOTIDE SEQUENCE [LARGE SCALE GENOMIC DNA]</scope>
    <source>
        <strain evidence="2">B3</strain>
        <strain evidence="4">DSM 18796 / CECT 7217 / JCM 14584 / KCTC 4019 / B3</strain>
    </source>
</reference>
<dbReference type="InterPro" id="IPR014845">
    <property type="entry name" value="GYD/TTHA1554"/>
</dbReference>
<dbReference type="GeneID" id="9421219"/>
<protein>
    <recommendedName>
        <fullName evidence="5">GYD family protein</fullName>
    </recommendedName>
</protein>
<dbReference type="OrthoDB" id="35699at2157"/>
<keyword evidence="1" id="KW-0614">Plasmid</keyword>
<dbReference type="EMBL" id="CP002063">
    <property type="protein sequence ID" value="ADJ16773.1"/>
    <property type="molecule type" value="Genomic_DNA"/>
</dbReference>
<evidence type="ECO:0000313" key="4">
    <source>
        <dbReference type="Proteomes" id="UP000011645"/>
    </source>
</evidence>
<dbReference type="PATRIC" id="fig|795797.18.peg.3354"/>
<proteinExistence type="predicted"/>
<dbReference type="EMBL" id="AOHV01000008">
    <property type="protein sequence ID" value="ELY40905.1"/>
    <property type="molecule type" value="Genomic_DNA"/>
</dbReference>
<dbReference type="AlphaFoldDB" id="D8JBX0"/>